<feature type="transmembrane region" description="Helical" evidence="1">
    <location>
        <begin position="12"/>
        <end position="33"/>
    </location>
</feature>
<keyword evidence="3" id="KW-1185">Reference proteome</keyword>
<keyword evidence="1" id="KW-0472">Membrane</keyword>
<comment type="caution">
    <text evidence="2">The sequence shown here is derived from an EMBL/GenBank/DDBJ whole genome shotgun (WGS) entry which is preliminary data.</text>
</comment>
<dbReference type="Proteomes" id="UP001596378">
    <property type="component" value="Unassembled WGS sequence"/>
</dbReference>
<gene>
    <name evidence="2" type="ORF">ACFQMJ_16675</name>
</gene>
<evidence type="ECO:0000313" key="2">
    <source>
        <dbReference type="EMBL" id="MFC7150163.1"/>
    </source>
</evidence>
<protein>
    <submittedName>
        <fullName evidence="2">DUF1146 family protein</fullName>
    </submittedName>
</protein>
<reference evidence="3" key="1">
    <citation type="journal article" date="2019" name="Int. J. Syst. Evol. Microbiol.">
        <title>The Global Catalogue of Microorganisms (GCM) 10K type strain sequencing project: providing services to taxonomists for standard genome sequencing and annotation.</title>
        <authorList>
            <consortium name="The Broad Institute Genomics Platform"/>
            <consortium name="The Broad Institute Genome Sequencing Center for Infectious Disease"/>
            <person name="Wu L."/>
            <person name="Ma J."/>
        </authorList>
    </citation>
    <scope>NUCLEOTIDE SEQUENCE [LARGE SCALE GENOMIC DNA]</scope>
    <source>
        <strain evidence="3">KCTC 12907</strain>
    </source>
</reference>
<feature type="transmembrane region" description="Helical" evidence="1">
    <location>
        <begin position="53"/>
        <end position="71"/>
    </location>
</feature>
<dbReference type="EMBL" id="JBHTAI010000009">
    <property type="protein sequence ID" value="MFC7150163.1"/>
    <property type="molecule type" value="Genomic_DNA"/>
</dbReference>
<dbReference type="RefSeq" id="WP_378046038.1">
    <property type="nucleotide sequence ID" value="NZ_JBHMDN010000010.1"/>
</dbReference>
<evidence type="ECO:0000313" key="3">
    <source>
        <dbReference type="Proteomes" id="UP001596378"/>
    </source>
</evidence>
<keyword evidence="1" id="KW-0812">Transmembrane</keyword>
<organism evidence="2 3">
    <name type="scientific">Cohnella cellulosilytica</name>
    <dbReference type="NCBI Taxonomy" id="986710"/>
    <lineage>
        <taxon>Bacteria</taxon>
        <taxon>Bacillati</taxon>
        <taxon>Bacillota</taxon>
        <taxon>Bacilli</taxon>
        <taxon>Bacillales</taxon>
        <taxon>Paenibacillaceae</taxon>
        <taxon>Cohnella</taxon>
    </lineage>
</organism>
<accession>A0ABW2FEA6</accession>
<evidence type="ECO:0000256" key="1">
    <source>
        <dbReference type="SAM" id="Phobius"/>
    </source>
</evidence>
<sequence length="87" mass="9751">MGNESGLFELAGWNGLFSIFVTLGCVVIAWISLQEIKWEKFVRGDPRGPKIRALQLLTAIGLGHLVSRFVLDYWNWVGTLKWLFGGG</sequence>
<name>A0ABW2FEA6_9BACL</name>
<proteinExistence type="predicted"/>
<keyword evidence="1" id="KW-1133">Transmembrane helix</keyword>
<dbReference type="InterPro" id="IPR009526">
    <property type="entry name" value="DUF1146"/>
</dbReference>
<dbReference type="Pfam" id="PF06612">
    <property type="entry name" value="DUF1146"/>
    <property type="match status" value="1"/>
</dbReference>